<dbReference type="SUPFAM" id="SSF158472">
    <property type="entry name" value="HAMP domain-like"/>
    <property type="match status" value="1"/>
</dbReference>
<dbReference type="Pfam" id="PF02518">
    <property type="entry name" value="HATPase_c"/>
    <property type="match status" value="1"/>
</dbReference>
<dbReference type="Gene3D" id="1.10.287.130">
    <property type="match status" value="1"/>
</dbReference>
<dbReference type="SMART" id="SM00304">
    <property type="entry name" value="HAMP"/>
    <property type="match status" value="1"/>
</dbReference>
<evidence type="ECO:0000256" key="2">
    <source>
        <dbReference type="ARBA" id="ARBA00004370"/>
    </source>
</evidence>
<dbReference type="InterPro" id="IPR036097">
    <property type="entry name" value="HisK_dim/P_sf"/>
</dbReference>
<dbReference type="InterPro" id="IPR003660">
    <property type="entry name" value="HAMP_dom"/>
</dbReference>
<dbReference type="Pfam" id="PF00672">
    <property type="entry name" value="HAMP"/>
    <property type="match status" value="1"/>
</dbReference>
<evidence type="ECO:0000259" key="13">
    <source>
        <dbReference type="PROSITE" id="PS50885"/>
    </source>
</evidence>
<protein>
    <recommendedName>
        <fullName evidence="3">histidine kinase</fullName>
        <ecNumber evidence="3">2.7.13.3</ecNumber>
    </recommendedName>
</protein>
<evidence type="ECO:0000256" key="1">
    <source>
        <dbReference type="ARBA" id="ARBA00000085"/>
    </source>
</evidence>
<dbReference type="EC" id="2.7.13.3" evidence="3"/>
<dbReference type="SMART" id="SM00387">
    <property type="entry name" value="HATPase_c"/>
    <property type="match status" value="1"/>
</dbReference>
<dbReference type="InterPro" id="IPR003594">
    <property type="entry name" value="HATPase_dom"/>
</dbReference>
<evidence type="ECO:0000256" key="3">
    <source>
        <dbReference type="ARBA" id="ARBA00012438"/>
    </source>
</evidence>
<dbReference type="PATRIC" id="fig|1247726.3.peg.1893"/>
<evidence type="ECO:0000256" key="7">
    <source>
        <dbReference type="ARBA" id="ARBA00022777"/>
    </source>
</evidence>
<keyword evidence="6 11" id="KW-0812">Transmembrane</keyword>
<dbReference type="InterPro" id="IPR005467">
    <property type="entry name" value="His_kinase_dom"/>
</dbReference>
<dbReference type="AlphaFoldDB" id="W0PAQ6"/>
<dbReference type="InterPro" id="IPR050428">
    <property type="entry name" value="TCS_sensor_his_kinase"/>
</dbReference>
<feature type="domain" description="HAMP" evidence="13">
    <location>
        <begin position="194"/>
        <end position="247"/>
    </location>
</feature>
<evidence type="ECO:0000256" key="5">
    <source>
        <dbReference type="ARBA" id="ARBA00022679"/>
    </source>
</evidence>
<proteinExistence type="predicted"/>
<dbReference type="Gene3D" id="3.30.565.10">
    <property type="entry name" value="Histidine kinase-like ATPase, C-terminal domain"/>
    <property type="match status" value="1"/>
</dbReference>
<keyword evidence="10 11" id="KW-0472">Membrane</keyword>
<evidence type="ECO:0000313" key="14">
    <source>
        <dbReference type="EMBL" id="AHG63801.1"/>
    </source>
</evidence>
<dbReference type="PANTHER" id="PTHR45436:SF8">
    <property type="entry name" value="HISTIDINE KINASE"/>
    <property type="match status" value="1"/>
</dbReference>
<feature type="transmembrane region" description="Helical" evidence="11">
    <location>
        <begin position="169"/>
        <end position="192"/>
    </location>
</feature>
<keyword evidence="15" id="KW-1185">Reference proteome</keyword>
<dbReference type="SMART" id="SM00388">
    <property type="entry name" value="HisKA"/>
    <property type="match status" value="1"/>
</dbReference>
<evidence type="ECO:0000256" key="10">
    <source>
        <dbReference type="ARBA" id="ARBA00023136"/>
    </source>
</evidence>
<evidence type="ECO:0000259" key="12">
    <source>
        <dbReference type="PROSITE" id="PS50109"/>
    </source>
</evidence>
<dbReference type="STRING" id="1247726.MIM_c17190"/>
<dbReference type="InterPro" id="IPR036890">
    <property type="entry name" value="HATPase_C_sf"/>
</dbReference>
<dbReference type="KEGG" id="amim:MIM_c17190"/>
<name>W0PAQ6_ADVMD</name>
<keyword evidence="4" id="KW-0597">Phosphoprotein</keyword>
<evidence type="ECO:0000256" key="8">
    <source>
        <dbReference type="ARBA" id="ARBA00022989"/>
    </source>
</evidence>
<dbReference type="eggNOG" id="COG0642">
    <property type="taxonomic scope" value="Bacteria"/>
</dbReference>
<dbReference type="EMBL" id="CP003915">
    <property type="protein sequence ID" value="AHG63801.1"/>
    <property type="molecule type" value="Genomic_DNA"/>
</dbReference>
<evidence type="ECO:0000313" key="15">
    <source>
        <dbReference type="Proteomes" id="UP000019095"/>
    </source>
</evidence>
<dbReference type="SUPFAM" id="SSF55874">
    <property type="entry name" value="ATPase domain of HSP90 chaperone/DNA topoisomerase II/histidine kinase"/>
    <property type="match status" value="1"/>
</dbReference>
<dbReference type="OrthoDB" id="9809766at2"/>
<dbReference type="GO" id="GO:0005886">
    <property type="term" value="C:plasma membrane"/>
    <property type="evidence" value="ECO:0007669"/>
    <property type="project" value="TreeGrafter"/>
</dbReference>
<dbReference type="CDD" id="cd00082">
    <property type="entry name" value="HisKA"/>
    <property type="match status" value="1"/>
</dbReference>
<keyword evidence="7 14" id="KW-0418">Kinase</keyword>
<dbReference type="CDD" id="cd06225">
    <property type="entry name" value="HAMP"/>
    <property type="match status" value="1"/>
</dbReference>
<feature type="domain" description="Histidine kinase" evidence="12">
    <location>
        <begin position="255"/>
        <end position="469"/>
    </location>
</feature>
<dbReference type="PANTHER" id="PTHR45436">
    <property type="entry name" value="SENSOR HISTIDINE KINASE YKOH"/>
    <property type="match status" value="1"/>
</dbReference>
<reference evidence="14 15" key="1">
    <citation type="journal article" date="2014" name="Microbiology">
        <title>Unravelling the complete genome sequence of Advenella mimigardefordensis strain DPN7T and novel insights in the catabolism of the xenobiotic polythioester precursor 3,3'-dithiodipropionate.</title>
        <authorList>
            <person name="Wubbeler J.H."/>
            <person name="Hiessl S."/>
            <person name="Schuldes J."/>
            <person name="Thurmer A."/>
            <person name="Daniel R."/>
            <person name="Steinbuchel A."/>
        </authorList>
    </citation>
    <scope>NUCLEOTIDE SEQUENCE [LARGE SCALE GENOMIC DNA]</scope>
    <source>
        <strain evidence="15">DSM 17166 / LMG 22922 / DPN7</strain>
    </source>
</reference>
<dbReference type="SUPFAM" id="SSF47384">
    <property type="entry name" value="Homodimeric domain of signal transducing histidine kinase"/>
    <property type="match status" value="1"/>
</dbReference>
<sequence length="472" mass="50950">MTSRSIAGSLALCRQIIGRYRDSIAFHLTLSYGLLAIVTTLVLLAFIYVQVIGVMRTQLSEQIDHAEQRLALEFATGNIAAVSVAVNRAIADELDGADDLFLLSDHNGNVLAGNIEEATHYPVASGMFETVVKVNGMQVVGYFKRTQFPDGHALLIGRESGKIEHVSAMILRGMGTAVALALLLIASGTYIFRRKLERSVRTLRTTARRIGPGQLSLRVPEMSAPDEFSQLSQDVNAMLDRVEKLMKGVRHVSDSIAHELRTPLMRIQGRLRSAQIAGASHDELAETVDRVALETDALTALLGQLLQISELEAGVRRKPLVPCRLDLIAADLTDLYYALAEDRNISVCLQAHEPCTVQGDAPLLGNVCANLIDNAVKYASHAVKISISSNDTSVILIIEDDGPGVPQDSLAQLGERFYRLDTDKDGLGLGLATVKAITAVHGGSVEITNCSYGATAGGLRVKVLFPKQPHSI</sequence>
<accession>W0PAQ6</accession>
<keyword evidence="9" id="KW-0902">Two-component regulatory system</keyword>
<keyword evidence="5" id="KW-0808">Transferase</keyword>
<organism evidence="14 15">
    <name type="scientific">Advenella mimigardefordensis (strain DSM 17166 / LMG 22922 / DPN7)</name>
    <dbReference type="NCBI Taxonomy" id="1247726"/>
    <lineage>
        <taxon>Bacteria</taxon>
        <taxon>Pseudomonadati</taxon>
        <taxon>Pseudomonadota</taxon>
        <taxon>Betaproteobacteria</taxon>
        <taxon>Burkholderiales</taxon>
        <taxon>Alcaligenaceae</taxon>
    </lineage>
</organism>
<keyword evidence="8 11" id="KW-1133">Transmembrane helix</keyword>
<dbReference type="PROSITE" id="PS50109">
    <property type="entry name" value="HIS_KIN"/>
    <property type="match status" value="1"/>
</dbReference>
<comment type="catalytic activity">
    <reaction evidence="1">
        <text>ATP + protein L-histidine = ADP + protein N-phospho-L-histidine.</text>
        <dbReference type="EC" id="2.7.13.3"/>
    </reaction>
</comment>
<dbReference type="InterPro" id="IPR004358">
    <property type="entry name" value="Sig_transdc_His_kin-like_C"/>
</dbReference>
<dbReference type="PRINTS" id="PR00344">
    <property type="entry name" value="BCTRLSENSOR"/>
</dbReference>
<dbReference type="Proteomes" id="UP000019095">
    <property type="component" value="Chromosome"/>
</dbReference>
<dbReference type="Gene3D" id="6.10.340.10">
    <property type="match status" value="1"/>
</dbReference>
<dbReference type="GO" id="GO:0000155">
    <property type="term" value="F:phosphorelay sensor kinase activity"/>
    <property type="evidence" value="ECO:0007669"/>
    <property type="project" value="InterPro"/>
</dbReference>
<dbReference type="HOGENOM" id="CLU_000445_89_6_4"/>
<evidence type="ECO:0000256" key="9">
    <source>
        <dbReference type="ARBA" id="ARBA00023012"/>
    </source>
</evidence>
<evidence type="ECO:0000256" key="4">
    <source>
        <dbReference type="ARBA" id="ARBA00022553"/>
    </source>
</evidence>
<gene>
    <name evidence="14" type="ORF">MIM_c17190</name>
</gene>
<dbReference type="InterPro" id="IPR003661">
    <property type="entry name" value="HisK_dim/P_dom"/>
</dbReference>
<evidence type="ECO:0000256" key="11">
    <source>
        <dbReference type="SAM" id="Phobius"/>
    </source>
</evidence>
<evidence type="ECO:0000256" key="6">
    <source>
        <dbReference type="ARBA" id="ARBA00022692"/>
    </source>
</evidence>
<dbReference type="PROSITE" id="PS50885">
    <property type="entry name" value="HAMP"/>
    <property type="match status" value="1"/>
</dbReference>
<feature type="transmembrane region" description="Helical" evidence="11">
    <location>
        <begin position="24"/>
        <end position="49"/>
    </location>
</feature>
<dbReference type="RefSeq" id="WP_025372434.1">
    <property type="nucleotide sequence ID" value="NZ_CP003915.1"/>
</dbReference>
<dbReference type="Pfam" id="PF00512">
    <property type="entry name" value="HisKA"/>
    <property type="match status" value="1"/>
</dbReference>
<comment type="subcellular location">
    <subcellularLocation>
        <location evidence="2">Membrane</location>
    </subcellularLocation>
</comment>